<dbReference type="Gene3D" id="2.30.110.10">
    <property type="entry name" value="Electron Transport, Fmn-binding Protein, Chain A"/>
    <property type="match status" value="1"/>
</dbReference>
<dbReference type="Pfam" id="PF04299">
    <property type="entry name" value="FMN_bind_2"/>
    <property type="match status" value="1"/>
</dbReference>
<dbReference type="PANTHER" id="PTHR35802:SF1">
    <property type="entry name" value="PROTEASE SYNTHASE AND SPORULATION PROTEIN PAI 2"/>
    <property type="match status" value="1"/>
</dbReference>
<dbReference type="SUPFAM" id="SSF50475">
    <property type="entry name" value="FMN-binding split barrel"/>
    <property type="match status" value="1"/>
</dbReference>
<gene>
    <name evidence="2" type="ORF">RGI145_16525</name>
</gene>
<name>A0A1L7AI38_9PROT</name>
<accession>A0A1L7AI38</accession>
<dbReference type="eggNOG" id="COG2808">
    <property type="taxonomic scope" value="Bacteria"/>
</dbReference>
<protein>
    <submittedName>
        <fullName evidence="2">Transcriptional regulator</fullName>
    </submittedName>
</protein>
<dbReference type="EMBL" id="CP015583">
    <property type="protein sequence ID" value="APT58476.1"/>
    <property type="molecule type" value="Genomic_DNA"/>
</dbReference>
<dbReference type="PIRSF" id="PIRSF010372">
    <property type="entry name" value="PaiB"/>
    <property type="match status" value="1"/>
</dbReference>
<proteinExistence type="predicted"/>
<feature type="region of interest" description="Disordered" evidence="1">
    <location>
        <begin position="180"/>
        <end position="205"/>
    </location>
</feature>
<dbReference type="KEGG" id="rgi:RGI145_16525"/>
<evidence type="ECO:0000256" key="1">
    <source>
        <dbReference type="SAM" id="MobiDB-lite"/>
    </source>
</evidence>
<dbReference type="RefSeq" id="WP_075799239.1">
    <property type="nucleotide sequence ID" value="NZ_CP015583.1"/>
</dbReference>
<organism evidence="2 3">
    <name type="scientific">Roseomonas gilardii</name>
    <dbReference type="NCBI Taxonomy" id="257708"/>
    <lineage>
        <taxon>Bacteria</taxon>
        <taxon>Pseudomonadati</taxon>
        <taxon>Pseudomonadota</taxon>
        <taxon>Alphaproteobacteria</taxon>
        <taxon>Acetobacterales</taxon>
        <taxon>Roseomonadaceae</taxon>
        <taxon>Roseomonas</taxon>
    </lineage>
</organism>
<reference evidence="2 3" key="1">
    <citation type="submission" date="2016-05" db="EMBL/GenBank/DDBJ databases">
        <title>Complete Genome and Methylome Analysis of Psychrotrophic Bacterial Isolates from Antarctic Lake Untersee.</title>
        <authorList>
            <person name="Fomenkov A."/>
            <person name="Akimov V.N."/>
            <person name="Vasilyeva L.V."/>
            <person name="Andersen D."/>
            <person name="Vincze T."/>
            <person name="Roberts R.J."/>
        </authorList>
    </citation>
    <scope>NUCLEOTIDE SEQUENCE [LARGE SCALE GENOMIC DNA]</scope>
    <source>
        <strain evidence="2 3">U14-5</strain>
    </source>
</reference>
<dbReference type="InterPro" id="IPR012349">
    <property type="entry name" value="Split_barrel_FMN-bd"/>
</dbReference>
<dbReference type="PANTHER" id="PTHR35802">
    <property type="entry name" value="PROTEASE SYNTHASE AND SPORULATION PROTEIN PAI 2"/>
    <property type="match status" value="1"/>
</dbReference>
<sequence>MYVPPAFRDDDLTALHATIREARLANLVTATAEGLIATPLPLFLAPEEGPYGTLYGHLARANPQWRLPPAGEAMALFAGPDAYVSPSWYPSKQEHGKVVPTWNYVAVHAYGPAEFFEDANRLLDVVTRLTALHEASRAASGAEPGARPWAVADAPEDFIRAQLKGIVGLRLPIARIDGKRKMSQNRSAGDRAGVAAGLAASDRPSDRAVAALIPG</sequence>
<evidence type="ECO:0000313" key="2">
    <source>
        <dbReference type="EMBL" id="APT58476.1"/>
    </source>
</evidence>
<dbReference type="STRING" id="257708.RGI145_16525"/>
<evidence type="ECO:0000313" key="3">
    <source>
        <dbReference type="Proteomes" id="UP000185494"/>
    </source>
</evidence>
<dbReference type="InterPro" id="IPR007396">
    <property type="entry name" value="TR_PAI2-type"/>
</dbReference>
<dbReference type="Proteomes" id="UP000185494">
    <property type="component" value="Chromosome 1"/>
</dbReference>
<dbReference type="AlphaFoldDB" id="A0A1L7AI38"/>